<evidence type="ECO:0000313" key="3">
    <source>
        <dbReference type="EMBL" id="GEN63879.1"/>
    </source>
</evidence>
<comment type="caution">
    <text evidence="3">The sequence shown here is derived from an EMBL/GenBank/DDBJ whole genome shotgun (WGS) entry which is preliminary data.</text>
</comment>
<evidence type="ECO:0000256" key="1">
    <source>
        <dbReference type="SAM" id="MobiDB-lite"/>
    </source>
</evidence>
<gene>
    <name evidence="3" type="ORF">AOE01nite_21030</name>
</gene>
<name>A0A511XLR1_9PROT</name>
<feature type="domain" description="Putative auto-transporter adhesin head GIN" evidence="2">
    <location>
        <begin position="61"/>
        <end position="232"/>
    </location>
</feature>
<dbReference type="RefSeq" id="WP_146889256.1">
    <property type="nucleotide sequence ID" value="NZ_BJYG01000028.1"/>
</dbReference>
<keyword evidence="4" id="KW-1185">Reference proteome</keyword>
<reference evidence="3 4" key="1">
    <citation type="submission" date="2019-07" db="EMBL/GenBank/DDBJ databases">
        <title>Whole genome shotgun sequence of Acetobacter oeni NBRC 105207.</title>
        <authorList>
            <person name="Hosoyama A."/>
            <person name="Uohara A."/>
            <person name="Ohji S."/>
            <person name="Ichikawa N."/>
        </authorList>
    </citation>
    <scope>NUCLEOTIDE SEQUENCE [LARGE SCALE GENOMIC DNA]</scope>
    <source>
        <strain evidence="3 4">NBRC 105207</strain>
    </source>
</reference>
<accession>A0A511XLR1</accession>
<dbReference type="Pfam" id="PF10988">
    <property type="entry name" value="DUF2807"/>
    <property type="match status" value="1"/>
</dbReference>
<dbReference type="Proteomes" id="UP000321746">
    <property type="component" value="Unassembled WGS sequence"/>
</dbReference>
<dbReference type="AlphaFoldDB" id="A0A511XLR1"/>
<proteinExistence type="predicted"/>
<dbReference type="InterPro" id="IPR021255">
    <property type="entry name" value="DUF2807"/>
</dbReference>
<feature type="region of interest" description="Disordered" evidence="1">
    <location>
        <begin position="226"/>
        <end position="253"/>
    </location>
</feature>
<evidence type="ECO:0000313" key="4">
    <source>
        <dbReference type="Proteomes" id="UP000321746"/>
    </source>
</evidence>
<dbReference type="OrthoDB" id="7210382at2"/>
<protein>
    <recommendedName>
        <fullName evidence="2">Putative auto-transporter adhesin head GIN domain-containing protein</fullName>
    </recommendedName>
</protein>
<dbReference type="Gene3D" id="2.160.20.120">
    <property type="match status" value="1"/>
</dbReference>
<evidence type="ECO:0000259" key="2">
    <source>
        <dbReference type="Pfam" id="PF10988"/>
    </source>
</evidence>
<dbReference type="PROSITE" id="PS51257">
    <property type="entry name" value="PROKAR_LIPOPROTEIN"/>
    <property type="match status" value="1"/>
</dbReference>
<dbReference type="EMBL" id="BJYG01000028">
    <property type="protein sequence ID" value="GEN63879.1"/>
    <property type="molecule type" value="Genomic_DNA"/>
</dbReference>
<sequence>MIRGLVIAAAGGAVLSIGCFSVMHALGPVSVTSHFDFSDADDRRDRSPRVTRDLPWNGGSRIEISLPAEVIYTQGPAARITAEGPQDRISTITLSNNIISDDKHPWRWRSRHHNGIVLHITAPALSDLTISSAASAQLNNIALPELKLSVSGAASIDGSGHADKVTLSSAGASSMNLSAMAIKDADISIAGAGSVKAGPTDRASISISGVGSVTLTRTPHTLEKHITGLGSVSVSPERSDETSKDTDDDGVSF</sequence>
<organism evidence="3 4">
    <name type="scientific">Acetobacter oeni</name>
    <dbReference type="NCBI Taxonomy" id="304077"/>
    <lineage>
        <taxon>Bacteria</taxon>
        <taxon>Pseudomonadati</taxon>
        <taxon>Pseudomonadota</taxon>
        <taxon>Alphaproteobacteria</taxon>
        <taxon>Acetobacterales</taxon>
        <taxon>Acetobacteraceae</taxon>
        <taxon>Acetobacter</taxon>
    </lineage>
</organism>